<dbReference type="InterPro" id="IPR036612">
    <property type="entry name" value="KH_dom_type_1_sf"/>
</dbReference>
<dbReference type="SUPFAM" id="SSF110324">
    <property type="entry name" value="Ribosomal L27 protein-like"/>
    <property type="match status" value="1"/>
</dbReference>
<dbReference type="Pfam" id="PF15985">
    <property type="entry name" value="KH_6"/>
    <property type="match status" value="1"/>
</dbReference>
<dbReference type="CDD" id="cd05790">
    <property type="entry name" value="S1_Rrp40"/>
    <property type="match status" value="1"/>
</dbReference>
<comment type="subcellular location">
    <subcellularLocation>
        <location evidence="1">Nucleus</location>
        <location evidence="1">Nucleolus</location>
    </subcellularLocation>
</comment>
<dbReference type="RefSeq" id="XP_017773398.1">
    <property type="nucleotide sequence ID" value="XM_017917909.1"/>
</dbReference>
<comment type="similarity">
    <text evidence="2">Belongs to the RRP40 family.</text>
</comment>
<proteinExistence type="inferred from homology"/>
<evidence type="ECO:0000259" key="8">
    <source>
        <dbReference type="Pfam" id="PF18311"/>
    </source>
</evidence>
<dbReference type="Gene3D" id="3.30.1370.10">
    <property type="entry name" value="K Homology domain, type 1"/>
    <property type="match status" value="1"/>
</dbReference>
<feature type="domain" description="Exosome complex exonuclease Rrp40 N-terminal" evidence="8">
    <location>
        <begin position="25"/>
        <end position="65"/>
    </location>
</feature>
<evidence type="ECO:0000256" key="3">
    <source>
        <dbReference type="ARBA" id="ARBA00022552"/>
    </source>
</evidence>
<dbReference type="GeneID" id="108560384"/>
<evidence type="ECO:0000313" key="9">
    <source>
        <dbReference type="Proteomes" id="UP000695000"/>
    </source>
</evidence>
<dbReference type="InterPro" id="IPR037319">
    <property type="entry name" value="Rrp40_S1"/>
</dbReference>
<dbReference type="Proteomes" id="UP000695000">
    <property type="component" value="Unplaced"/>
</dbReference>
<evidence type="ECO:0000256" key="5">
    <source>
        <dbReference type="ARBA" id="ARBA00022884"/>
    </source>
</evidence>
<dbReference type="InterPro" id="IPR026699">
    <property type="entry name" value="Exosome_RNA_bind1/RRP40/RRP4"/>
</dbReference>
<dbReference type="Gene3D" id="2.40.50.140">
    <property type="entry name" value="Nucleic acid-binding proteins"/>
    <property type="match status" value="1"/>
</dbReference>
<evidence type="ECO:0000256" key="6">
    <source>
        <dbReference type="ARBA" id="ARBA00030615"/>
    </source>
</evidence>
<dbReference type="InterPro" id="IPR041054">
    <property type="entry name" value="Rrp40_N_euk"/>
</dbReference>
<gene>
    <name evidence="10" type="primary">LOC108560384</name>
</gene>
<organism evidence="9 10">
    <name type="scientific">Nicrophorus vespilloides</name>
    <name type="common">Boreal carrion beetle</name>
    <dbReference type="NCBI Taxonomy" id="110193"/>
    <lineage>
        <taxon>Eukaryota</taxon>
        <taxon>Metazoa</taxon>
        <taxon>Ecdysozoa</taxon>
        <taxon>Arthropoda</taxon>
        <taxon>Hexapoda</taxon>
        <taxon>Insecta</taxon>
        <taxon>Pterygota</taxon>
        <taxon>Neoptera</taxon>
        <taxon>Endopterygota</taxon>
        <taxon>Coleoptera</taxon>
        <taxon>Polyphaga</taxon>
        <taxon>Staphyliniformia</taxon>
        <taxon>Silphidae</taxon>
        <taxon>Nicrophorinae</taxon>
        <taxon>Nicrophorus</taxon>
    </lineage>
</organism>
<dbReference type="Pfam" id="PF18311">
    <property type="entry name" value="Rrp40_N"/>
    <property type="match status" value="1"/>
</dbReference>
<dbReference type="InterPro" id="IPR012340">
    <property type="entry name" value="NA-bd_OB-fold"/>
</dbReference>
<evidence type="ECO:0000256" key="2">
    <source>
        <dbReference type="ARBA" id="ARBA00007841"/>
    </source>
</evidence>
<evidence type="ECO:0000256" key="4">
    <source>
        <dbReference type="ARBA" id="ARBA00022835"/>
    </source>
</evidence>
<evidence type="ECO:0000259" key="7">
    <source>
        <dbReference type="Pfam" id="PF15985"/>
    </source>
</evidence>
<keyword evidence="9" id="KW-1185">Reference proteome</keyword>
<sequence length="222" mass="23986">MVVNVGDVVLPGECLPEPRSNKGVVILGPGLRRSEDDSKGLTVSRAGVLCHKAPNMYWVEGHAKRYVPCKGDLVVGVVAKKSGDQFKIDIGSAEHASLSAFSFEGATKKQKPDLQVGDVVYAKLVTAHREMEPELVCVNKYFKAANLGPLSNQGFLLNLDSRLIVRLLDVQHPLLAVLAKTCAYEIAIGMNGKVFVMGRTSKDTMHVAEALLAAQHHDNVTT</sequence>
<keyword evidence="3" id="KW-0698">rRNA processing</keyword>
<feature type="domain" description="K Homology" evidence="7">
    <location>
        <begin position="154"/>
        <end position="200"/>
    </location>
</feature>
<name>A0ABM1MFP8_NICVS</name>
<dbReference type="PANTHER" id="PTHR21321:SF1">
    <property type="entry name" value="EXOSOME COMPLEX COMPONENT RRP40"/>
    <property type="match status" value="1"/>
</dbReference>
<reference evidence="10" key="1">
    <citation type="submission" date="2025-08" db="UniProtKB">
        <authorList>
            <consortium name="RefSeq"/>
        </authorList>
    </citation>
    <scope>IDENTIFICATION</scope>
    <source>
        <tissue evidence="10">Whole Larva</tissue>
    </source>
</reference>
<dbReference type="Pfam" id="PF21262">
    <property type="entry name" value="RRP40_S1"/>
    <property type="match status" value="1"/>
</dbReference>
<dbReference type="SUPFAM" id="SSF54791">
    <property type="entry name" value="Eukaryotic type KH-domain (KH-domain type I)"/>
    <property type="match status" value="1"/>
</dbReference>
<keyword evidence="5" id="KW-0694">RNA-binding</keyword>
<dbReference type="SUPFAM" id="SSF50249">
    <property type="entry name" value="Nucleic acid-binding proteins"/>
    <property type="match status" value="1"/>
</dbReference>
<dbReference type="PANTHER" id="PTHR21321">
    <property type="entry name" value="PNAS-3 RELATED"/>
    <property type="match status" value="1"/>
</dbReference>
<dbReference type="Gene3D" id="2.40.50.100">
    <property type="match status" value="1"/>
</dbReference>
<evidence type="ECO:0000313" key="10">
    <source>
        <dbReference type="RefSeq" id="XP_017773398.1"/>
    </source>
</evidence>
<protein>
    <recommendedName>
        <fullName evidence="6">Ribosomal RNA-processing protein 40</fullName>
    </recommendedName>
</protein>
<keyword evidence="4" id="KW-0271">Exosome</keyword>
<accession>A0ABM1MFP8</accession>
<dbReference type="InterPro" id="IPR004088">
    <property type="entry name" value="KH_dom_type_1"/>
</dbReference>
<evidence type="ECO:0000256" key="1">
    <source>
        <dbReference type="ARBA" id="ARBA00004604"/>
    </source>
</evidence>